<accession>A0A409V6I0</accession>
<keyword evidence="2" id="KW-0812">Transmembrane</keyword>
<reference evidence="7 8" key="1">
    <citation type="journal article" date="2016" name="PLoS ONE">
        <title>A First Insight into the Genome of the Filter-Feeder Mussel Mytilus galloprovincialis.</title>
        <authorList>
            <person name="Murgarella M."/>
            <person name="Puiu D."/>
            <person name="Novoa B."/>
            <person name="Figueras A."/>
            <person name="Posada D."/>
            <person name="Canchaya C."/>
        </authorList>
    </citation>
    <scope>NUCLEOTIDE SEQUENCE [LARGE SCALE GENOMIC DNA]</scope>
    <source>
        <tissue evidence="7">Muscle</tissue>
    </source>
</reference>
<protein>
    <submittedName>
        <fullName evidence="7">Glycosyltransferase-like large2 protein</fullName>
    </submittedName>
</protein>
<organism evidence="7 8">
    <name type="scientific">Mytilus galloprovincialis</name>
    <name type="common">Mediterranean mussel</name>
    <dbReference type="NCBI Taxonomy" id="29158"/>
    <lineage>
        <taxon>Eukaryota</taxon>
        <taxon>Metazoa</taxon>
        <taxon>Spiralia</taxon>
        <taxon>Lophotrochozoa</taxon>
        <taxon>Mollusca</taxon>
        <taxon>Bivalvia</taxon>
        <taxon>Autobranchia</taxon>
        <taxon>Pteriomorphia</taxon>
        <taxon>Mytilida</taxon>
        <taxon>Mytiloidea</taxon>
        <taxon>Mytilidae</taxon>
        <taxon>Mytilinae</taxon>
        <taxon>Mytilus</taxon>
    </lineage>
</organism>
<name>A0A409V6I0_MYTGA</name>
<gene>
    <name evidence="7" type="ORF">AM593_06019</name>
</gene>
<dbReference type="AlphaFoldDB" id="A0A409V6I0"/>
<evidence type="ECO:0000256" key="6">
    <source>
        <dbReference type="ARBA" id="ARBA00023180"/>
    </source>
</evidence>
<comment type="subcellular location">
    <subcellularLocation>
        <location evidence="1">Membrane</location>
        <topology evidence="1">Single-pass type II membrane protein</topology>
    </subcellularLocation>
</comment>
<sequence length="135" mass="15263">MGLQMSIAVQNGTTYNGNKTLIKCLNAELEIPKCEVIHIAIVCAGHSATRSVVTLIKSVLFYRKNPLHFHFISDHIAQLILTQLFETWNVPEVNFSFYSTDKVQEDVVWISNKHYSGVFGLMKLTLPKTLPQNLT</sequence>
<evidence type="ECO:0000313" key="7">
    <source>
        <dbReference type="EMBL" id="OPL20344.1"/>
    </source>
</evidence>
<keyword evidence="5" id="KW-0472">Membrane</keyword>
<evidence type="ECO:0000256" key="2">
    <source>
        <dbReference type="ARBA" id="ARBA00022692"/>
    </source>
</evidence>
<dbReference type="GO" id="GO:0035269">
    <property type="term" value="P:protein O-linked glycosylation via mannose"/>
    <property type="evidence" value="ECO:0007669"/>
    <property type="project" value="TreeGrafter"/>
</dbReference>
<dbReference type="GO" id="GO:0042285">
    <property type="term" value="F:xylosyltransferase activity"/>
    <property type="evidence" value="ECO:0007669"/>
    <property type="project" value="TreeGrafter"/>
</dbReference>
<dbReference type="SMR" id="A0A409V6I0"/>
<evidence type="ECO:0000256" key="3">
    <source>
        <dbReference type="ARBA" id="ARBA00022968"/>
    </source>
</evidence>
<keyword evidence="6" id="KW-0325">Glycoprotein</keyword>
<keyword evidence="4" id="KW-1133">Transmembrane helix</keyword>
<dbReference type="InterPro" id="IPR051292">
    <property type="entry name" value="Xyl/GlcA_transferase"/>
</dbReference>
<dbReference type="GO" id="GO:0015020">
    <property type="term" value="F:glucuronosyltransferase activity"/>
    <property type="evidence" value="ECO:0007669"/>
    <property type="project" value="TreeGrafter"/>
</dbReference>
<dbReference type="PANTHER" id="PTHR12270:SF25">
    <property type="entry name" value="GLYCOSYLTRANSFERASE-LIKE PROTEIN LARGE"/>
    <property type="match status" value="1"/>
</dbReference>
<feature type="non-terminal residue" evidence="7">
    <location>
        <position position="1"/>
    </location>
</feature>
<evidence type="ECO:0000313" key="8">
    <source>
        <dbReference type="Proteomes" id="UP000266721"/>
    </source>
</evidence>
<dbReference type="SUPFAM" id="SSF53448">
    <property type="entry name" value="Nucleotide-diphospho-sugar transferases"/>
    <property type="match status" value="1"/>
</dbReference>
<proteinExistence type="predicted"/>
<keyword evidence="3" id="KW-0735">Signal-anchor</keyword>
<evidence type="ECO:0000256" key="1">
    <source>
        <dbReference type="ARBA" id="ARBA00004606"/>
    </source>
</evidence>
<feature type="non-terminal residue" evidence="7">
    <location>
        <position position="135"/>
    </location>
</feature>
<evidence type="ECO:0000256" key="4">
    <source>
        <dbReference type="ARBA" id="ARBA00022989"/>
    </source>
</evidence>
<dbReference type="GO" id="GO:0016020">
    <property type="term" value="C:membrane"/>
    <property type="evidence" value="ECO:0007669"/>
    <property type="project" value="UniProtKB-SubCell"/>
</dbReference>
<dbReference type="EMBL" id="KV611154">
    <property type="protein sequence ID" value="OPL20344.1"/>
    <property type="molecule type" value="Genomic_DNA"/>
</dbReference>
<dbReference type="GO" id="GO:0005794">
    <property type="term" value="C:Golgi apparatus"/>
    <property type="evidence" value="ECO:0007669"/>
    <property type="project" value="TreeGrafter"/>
</dbReference>
<dbReference type="Proteomes" id="UP000266721">
    <property type="component" value="Unassembled WGS sequence"/>
</dbReference>
<keyword evidence="8" id="KW-1185">Reference proteome</keyword>
<dbReference type="Gene3D" id="3.90.550.10">
    <property type="entry name" value="Spore Coat Polysaccharide Biosynthesis Protein SpsA, Chain A"/>
    <property type="match status" value="1"/>
</dbReference>
<keyword evidence="7" id="KW-0808">Transferase</keyword>
<evidence type="ECO:0000256" key="5">
    <source>
        <dbReference type="ARBA" id="ARBA00023136"/>
    </source>
</evidence>
<dbReference type="InterPro" id="IPR029044">
    <property type="entry name" value="Nucleotide-diphossugar_trans"/>
</dbReference>
<dbReference type="PANTHER" id="PTHR12270">
    <property type="entry name" value="GLYCOSYLTRANSFERASE-RELATED"/>
    <property type="match status" value="1"/>
</dbReference>